<keyword evidence="3 5" id="KW-1133">Transmembrane helix</keyword>
<organism evidence="6 7">
    <name type="scientific">Coprinopsis marcescibilis</name>
    <name type="common">Agaric fungus</name>
    <name type="synonym">Psathyrella marcescibilis</name>
    <dbReference type="NCBI Taxonomy" id="230819"/>
    <lineage>
        <taxon>Eukaryota</taxon>
        <taxon>Fungi</taxon>
        <taxon>Dikarya</taxon>
        <taxon>Basidiomycota</taxon>
        <taxon>Agaricomycotina</taxon>
        <taxon>Agaricomycetes</taxon>
        <taxon>Agaricomycetidae</taxon>
        <taxon>Agaricales</taxon>
        <taxon>Agaricineae</taxon>
        <taxon>Psathyrellaceae</taxon>
        <taxon>Coprinopsis</taxon>
    </lineage>
</organism>
<dbReference type="PANTHER" id="PTHR35371:SF1">
    <property type="entry name" value="BLR7753 PROTEIN"/>
    <property type="match status" value="1"/>
</dbReference>
<keyword evidence="2 5" id="KW-0812">Transmembrane</keyword>
<dbReference type="OrthoDB" id="2122304at2759"/>
<sequence>MPDWFSLSNTILSKLDSPLSLFSIPAVWVTAFYPSFLKTLAVESTVGYDNVAPRGNAARVAMTAGISAELVARIARYEGAHYNGNENLPIWFAAVLAGNFAGLEARTMNTLSIAYVGLRLAFNHVYINQTRVGTSYLRTIIFFSALAIPMTIIFKSANKLINDSNSKSP</sequence>
<name>A0A5C3KNA4_COPMA</name>
<evidence type="ECO:0000256" key="3">
    <source>
        <dbReference type="ARBA" id="ARBA00022989"/>
    </source>
</evidence>
<dbReference type="InterPro" id="IPR001129">
    <property type="entry name" value="Membr-assoc_MAPEG"/>
</dbReference>
<dbReference type="InterPro" id="IPR023352">
    <property type="entry name" value="MAPEG-like_dom_sf"/>
</dbReference>
<evidence type="ECO:0008006" key="8">
    <source>
        <dbReference type="Google" id="ProtNLM"/>
    </source>
</evidence>
<evidence type="ECO:0000256" key="1">
    <source>
        <dbReference type="ARBA" id="ARBA00004370"/>
    </source>
</evidence>
<evidence type="ECO:0000256" key="2">
    <source>
        <dbReference type="ARBA" id="ARBA00022692"/>
    </source>
</evidence>
<evidence type="ECO:0000313" key="7">
    <source>
        <dbReference type="Proteomes" id="UP000307440"/>
    </source>
</evidence>
<proteinExistence type="predicted"/>
<keyword evidence="7" id="KW-1185">Reference proteome</keyword>
<dbReference type="SUPFAM" id="SSF161084">
    <property type="entry name" value="MAPEG domain-like"/>
    <property type="match status" value="1"/>
</dbReference>
<accession>A0A5C3KNA4</accession>
<comment type="subcellular location">
    <subcellularLocation>
        <location evidence="1">Membrane</location>
    </subcellularLocation>
</comment>
<protein>
    <recommendedName>
        <fullName evidence="8">Membrane-associated proteins in eicosanoid and glutathione metabolism</fullName>
    </recommendedName>
</protein>
<dbReference type="AlphaFoldDB" id="A0A5C3KNA4"/>
<reference evidence="6 7" key="1">
    <citation type="journal article" date="2019" name="Nat. Ecol. Evol.">
        <title>Megaphylogeny resolves global patterns of mushroom evolution.</title>
        <authorList>
            <person name="Varga T."/>
            <person name="Krizsan K."/>
            <person name="Foldi C."/>
            <person name="Dima B."/>
            <person name="Sanchez-Garcia M."/>
            <person name="Sanchez-Ramirez S."/>
            <person name="Szollosi G.J."/>
            <person name="Szarkandi J.G."/>
            <person name="Papp V."/>
            <person name="Albert L."/>
            <person name="Andreopoulos W."/>
            <person name="Angelini C."/>
            <person name="Antonin V."/>
            <person name="Barry K.W."/>
            <person name="Bougher N.L."/>
            <person name="Buchanan P."/>
            <person name="Buyck B."/>
            <person name="Bense V."/>
            <person name="Catcheside P."/>
            <person name="Chovatia M."/>
            <person name="Cooper J."/>
            <person name="Damon W."/>
            <person name="Desjardin D."/>
            <person name="Finy P."/>
            <person name="Geml J."/>
            <person name="Haridas S."/>
            <person name="Hughes K."/>
            <person name="Justo A."/>
            <person name="Karasinski D."/>
            <person name="Kautmanova I."/>
            <person name="Kiss B."/>
            <person name="Kocsube S."/>
            <person name="Kotiranta H."/>
            <person name="LaButti K.M."/>
            <person name="Lechner B.E."/>
            <person name="Liimatainen K."/>
            <person name="Lipzen A."/>
            <person name="Lukacs Z."/>
            <person name="Mihaltcheva S."/>
            <person name="Morgado L.N."/>
            <person name="Niskanen T."/>
            <person name="Noordeloos M.E."/>
            <person name="Ohm R.A."/>
            <person name="Ortiz-Santana B."/>
            <person name="Ovrebo C."/>
            <person name="Racz N."/>
            <person name="Riley R."/>
            <person name="Savchenko A."/>
            <person name="Shiryaev A."/>
            <person name="Soop K."/>
            <person name="Spirin V."/>
            <person name="Szebenyi C."/>
            <person name="Tomsovsky M."/>
            <person name="Tulloss R.E."/>
            <person name="Uehling J."/>
            <person name="Grigoriev I.V."/>
            <person name="Vagvolgyi C."/>
            <person name="Papp T."/>
            <person name="Martin F.M."/>
            <person name="Miettinen O."/>
            <person name="Hibbett D.S."/>
            <person name="Nagy L.G."/>
        </authorList>
    </citation>
    <scope>NUCLEOTIDE SEQUENCE [LARGE SCALE GENOMIC DNA]</scope>
    <source>
        <strain evidence="6 7">CBS 121175</strain>
    </source>
</reference>
<dbReference type="Pfam" id="PF01124">
    <property type="entry name" value="MAPEG"/>
    <property type="match status" value="1"/>
</dbReference>
<evidence type="ECO:0000313" key="6">
    <source>
        <dbReference type="EMBL" id="TFK21804.1"/>
    </source>
</evidence>
<evidence type="ECO:0000256" key="5">
    <source>
        <dbReference type="SAM" id="Phobius"/>
    </source>
</evidence>
<dbReference type="GO" id="GO:0016020">
    <property type="term" value="C:membrane"/>
    <property type="evidence" value="ECO:0007669"/>
    <property type="project" value="UniProtKB-SubCell"/>
</dbReference>
<dbReference type="PANTHER" id="PTHR35371">
    <property type="entry name" value="INNER MEMBRANE PROTEIN"/>
    <property type="match status" value="1"/>
</dbReference>
<evidence type="ECO:0000256" key="4">
    <source>
        <dbReference type="ARBA" id="ARBA00023136"/>
    </source>
</evidence>
<dbReference type="Proteomes" id="UP000307440">
    <property type="component" value="Unassembled WGS sequence"/>
</dbReference>
<feature type="transmembrane region" description="Helical" evidence="5">
    <location>
        <begin position="136"/>
        <end position="154"/>
    </location>
</feature>
<keyword evidence="4 5" id="KW-0472">Membrane</keyword>
<dbReference type="EMBL" id="ML210257">
    <property type="protein sequence ID" value="TFK21804.1"/>
    <property type="molecule type" value="Genomic_DNA"/>
</dbReference>
<dbReference type="Gene3D" id="1.20.120.550">
    <property type="entry name" value="Membrane associated eicosanoid/glutathione metabolism-like domain"/>
    <property type="match status" value="1"/>
</dbReference>
<gene>
    <name evidence="6" type="ORF">FA15DRAFT_672178</name>
</gene>